<accession>A0A2T3BEL7</accession>
<gene>
    <name evidence="1" type="ORF">M430DRAFT_32406</name>
</gene>
<proteinExistence type="predicted"/>
<name>A0A2T3BEL7_AMORE</name>
<dbReference type="EMBL" id="KZ679006">
    <property type="protein sequence ID" value="PSS27824.1"/>
    <property type="molecule type" value="Genomic_DNA"/>
</dbReference>
<dbReference type="OrthoDB" id="5409006at2759"/>
<reference evidence="1 2" key="1">
    <citation type="journal article" date="2018" name="New Phytol.">
        <title>Comparative genomics and transcriptomics depict ericoid mycorrhizal fungi as versatile saprotrophs and plant mutualists.</title>
        <authorList>
            <person name="Martino E."/>
            <person name="Morin E."/>
            <person name="Grelet G.A."/>
            <person name="Kuo A."/>
            <person name="Kohler A."/>
            <person name="Daghino S."/>
            <person name="Barry K.W."/>
            <person name="Cichocki N."/>
            <person name="Clum A."/>
            <person name="Dockter R.B."/>
            <person name="Hainaut M."/>
            <person name="Kuo R.C."/>
            <person name="LaButti K."/>
            <person name="Lindahl B.D."/>
            <person name="Lindquist E.A."/>
            <person name="Lipzen A."/>
            <person name="Khouja H.R."/>
            <person name="Magnuson J."/>
            <person name="Murat C."/>
            <person name="Ohm R.A."/>
            <person name="Singer S.W."/>
            <person name="Spatafora J.W."/>
            <person name="Wang M."/>
            <person name="Veneault-Fourrey C."/>
            <person name="Henrissat B."/>
            <person name="Grigoriev I.V."/>
            <person name="Martin F.M."/>
            <person name="Perotto S."/>
        </authorList>
    </citation>
    <scope>NUCLEOTIDE SEQUENCE [LARGE SCALE GENOMIC DNA]</scope>
    <source>
        <strain evidence="1 2">ATCC 22711</strain>
    </source>
</reference>
<organism evidence="1 2">
    <name type="scientific">Amorphotheca resinae ATCC 22711</name>
    <dbReference type="NCBI Taxonomy" id="857342"/>
    <lineage>
        <taxon>Eukaryota</taxon>
        <taxon>Fungi</taxon>
        <taxon>Dikarya</taxon>
        <taxon>Ascomycota</taxon>
        <taxon>Pezizomycotina</taxon>
        <taxon>Leotiomycetes</taxon>
        <taxon>Helotiales</taxon>
        <taxon>Amorphothecaceae</taxon>
        <taxon>Amorphotheca</taxon>
    </lineage>
</organism>
<sequence length="177" mass="19623">MSRHFSSAVRAAARKILWSFNGTTKNLEGDVAAVEQAVGAIPELAKKVKKGVINGDPHPTKYADGTEDPIHISGILGEGNLKGSKRATSFHYYPETGDIRFSNSRYPPVRIGVSNAAAESSSSASSAQAATTTDLTWRTNGQTNRAEWWDGTKWVEGDWSDEYQKWYAWCNGQRYYW</sequence>
<evidence type="ECO:0000313" key="1">
    <source>
        <dbReference type="EMBL" id="PSS27824.1"/>
    </source>
</evidence>
<dbReference type="RefSeq" id="XP_024725349.1">
    <property type="nucleotide sequence ID" value="XM_024866162.1"/>
</dbReference>
<dbReference type="InParanoid" id="A0A2T3BEL7"/>
<evidence type="ECO:0000313" key="2">
    <source>
        <dbReference type="Proteomes" id="UP000241818"/>
    </source>
</evidence>
<protein>
    <submittedName>
        <fullName evidence="1">Uncharacterized protein</fullName>
    </submittedName>
</protein>
<keyword evidence="2" id="KW-1185">Reference proteome</keyword>
<dbReference type="AlphaFoldDB" id="A0A2T3BEL7"/>
<dbReference type="GeneID" id="36574243"/>
<dbReference type="Proteomes" id="UP000241818">
    <property type="component" value="Unassembled WGS sequence"/>
</dbReference>